<feature type="non-terminal residue" evidence="3">
    <location>
        <position position="272"/>
    </location>
</feature>
<feature type="non-terminal residue" evidence="3">
    <location>
        <position position="1"/>
    </location>
</feature>
<sequence length="272" mass="29737">AEKLCESECYHLDYTDEPTRIKKLQAWVCEQADAKGWDLNVSKNNGFKVAIVGAGPAGLSCAHFLARLGYNVDIFEKENKIGGVLTLLIPSFRLADDVIARELNGILSYPNIDVKFGKELGKNIMISDLSTEYNAVFLAPGLYSGRKLQLPGIDNVNTVEALSLLKEYKQNGKVDLSGNVLVIGGGSVAADAANVALKCGAQKVNMVCLESYDEMSCLKSEQEELKEKGVQIHNSWGPKEFSDNKLSCVCCETVFDSEGKFCPEYNDSKTTE</sequence>
<dbReference type="PANTHER" id="PTHR43073">
    <property type="entry name" value="DIHYDROPYRIMIDINE DEHYDROGENASE [NADP(+)]"/>
    <property type="match status" value="1"/>
</dbReference>
<dbReference type="InterPro" id="IPR023753">
    <property type="entry name" value="FAD/NAD-binding_dom"/>
</dbReference>
<dbReference type="Gene3D" id="3.40.50.720">
    <property type="entry name" value="NAD(P)-binding Rossmann-like Domain"/>
    <property type="match status" value="1"/>
</dbReference>
<gene>
    <name evidence="3" type="ORF">S01H4_50084</name>
</gene>
<dbReference type="InterPro" id="IPR036188">
    <property type="entry name" value="FAD/NAD-bd_sf"/>
</dbReference>
<proteinExistence type="predicted"/>
<keyword evidence="1" id="KW-0560">Oxidoreductase</keyword>
<dbReference type="PRINTS" id="PR00419">
    <property type="entry name" value="ADXRDTASE"/>
</dbReference>
<comment type="caution">
    <text evidence="3">The sequence shown here is derived from an EMBL/GenBank/DDBJ whole genome shotgun (WGS) entry which is preliminary data.</text>
</comment>
<organism evidence="3">
    <name type="scientific">marine sediment metagenome</name>
    <dbReference type="NCBI Taxonomy" id="412755"/>
    <lineage>
        <taxon>unclassified sequences</taxon>
        <taxon>metagenomes</taxon>
        <taxon>ecological metagenomes</taxon>
    </lineage>
</organism>
<accession>X1B5E9</accession>
<evidence type="ECO:0000256" key="1">
    <source>
        <dbReference type="ARBA" id="ARBA00023002"/>
    </source>
</evidence>
<name>X1B5E9_9ZZZZ</name>
<protein>
    <recommendedName>
        <fullName evidence="2">FAD/NAD(P)-binding domain-containing protein</fullName>
    </recommendedName>
</protein>
<evidence type="ECO:0000313" key="3">
    <source>
        <dbReference type="EMBL" id="GAG90315.1"/>
    </source>
</evidence>
<dbReference type="Gene3D" id="3.50.50.60">
    <property type="entry name" value="FAD/NAD(P)-binding domain"/>
    <property type="match status" value="1"/>
</dbReference>
<dbReference type="Pfam" id="PF07992">
    <property type="entry name" value="Pyr_redox_2"/>
    <property type="match status" value="1"/>
</dbReference>
<feature type="domain" description="FAD/NAD(P)-binding" evidence="2">
    <location>
        <begin position="47"/>
        <end position="246"/>
    </location>
</feature>
<dbReference type="SUPFAM" id="SSF51971">
    <property type="entry name" value="Nucleotide-binding domain"/>
    <property type="match status" value="1"/>
</dbReference>
<reference evidence="3" key="1">
    <citation type="journal article" date="2014" name="Front. Microbiol.">
        <title>High frequency of phylogenetically diverse reductive dehalogenase-homologous genes in deep subseafloor sedimentary metagenomes.</title>
        <authorList>
            <person name="Kawai M."/>
            <person name="Futagami T."/>
            <person name="Toyoda A."/>
            <person name="Takaki Y."/>
            <person name="Nishi S."/>
            <person name="Hori S."/>
            <person name="Arai W."/>
            <person name="Tsubouchi T."/>
            <person name="Morono Y."/>
            <person name="Uchiyama I."/>
            <person name="Ito T."/>
            <person name="Fujiyama A."/>
            <person name="Inagaki F."/>
            <person name="Takami H."/>
        </authorList>
    </citation>
    <scope>NUCLEOTIDE SEQUENCE</scope>
    <source>
        <strain evidence="3">Expedition CK06-06</strain>
    </source>
</reference>
<dbReference type="EMBL" id="BART01028394">
    <property type="protein sequence ID" value="GAG90315.1"/>
    <property type="molecule type" value="Genomic_DNA"/>
</dbReference>
<dbReference type="PANTHER" id="PTHR43073:SF2">
    <property type="entry name" value="DIHYDROPYRIMIDINE DEHYDROGENASE [NADP(+)]"/>
    <property type="match status" value="1"/>
</dbReference>
<dbReference type="AlphaFoldDB" id="X1B5E9"/>
<evidence type="ECO:0000259" key="2">
    <source>
        <dbReference type="Pfam" id="PF07992"/>
    </source>
</evidence>
<dbReference type="GO" id="GO:0016491">
    <property type="term" value="F:oxidoreductase activity"/>
    <property type="evidence" value="ECO:0007669"/>
    <property type="project" value="UniProtKB-KW"/>
</dbReference>